<dbReference type="Pfam" id="PF00437">
    <property type="entry name" value="T2SSE"/>
    <property type="match status" value="1"/>
</dbReference>
<keyword evidence="5" id="KW-1185">Reference proteome</keyword>
<dbReference type="RefSeq" id="WP_182327241.1">
    <property type="nucleotide sequence ID" value="NZ_CP058554.1"/>
</dbReference>
<evidence type="ECO:0000259" key="3">
    <source>
        <dbReference type="PROSITE" id="PS50006"/>
    </source>
</evidence>
<comment type="similarity">
    <text evidence="1">Belongs to the GSP E family.</text>
</comment>
<proteinExistence type="inferred from homology"/>
<dbReference type="Pfam" id="PF00498">
    <property type="entry name" value="FHA"/>
    <property type="match status" value="1"/>
</dbReference>
<dbReference type="SMART" id="SM00240">
    <property type="entry name" value="FHA"/>
    <property type="match status" value="1"/>
</dbReference>
<dbReference type="Gene3D" id="3.30.450.380">
    <property type="match status" value="1"/>
</dbReference>
<evidence type="ECO:0000256" key="1">
    <source>
        <dbReference type="ARBA" id="ARBA00006611"/>
    </source>
</evidence>
<dbReference type="KEGG" id="cpis:HS961_08275"/>
<dbReference type="PROSITE" id="PS50006">
    <property type="entry name" value="FHA_DOMAIN"/>
    <property type="match status" value="1"/>
</dbReference>
<dbReference type="EMBL" id="CP058554">
    <property type="protein sequence ID" value="QMV72832.1"/>
    <property type="molecule type" value="Genomic_DNA"/>
</dbReference>
<dbReference type="InterPro" id="IPR001482">
    <property type="entry name" value="T2SS/T4SS_dom"/>
</dbReference>
<feature type="region of interest" description="Disordered" evidence="2">
    <location>
        <begin position="102"/>
        <end position="132"/>
    </location>
</feature>
<dbReference type="Gene3D" id="3.40.50.300">
    <property type="entry name" value="P-loop containing nucleotide triphosphate hydrolases"/>
    <property type="match status" value="1"/>
</dbReference>
<organism evidence="4 5">
    <name type="scientific">Comamonas piscis</name>
    <dbReference type="NCBI Taxonomy" id="1562974"/>
    <lineage>
        <taxon>Bacteria</taxon>
        <taxon>Pseudomonadati</taxon>
        <taxon>Pseudomonadota</taxon>
        <taxon>Betaproteobacteria</taxon>
        <taxon>Burkholderiales</taxon>
        <taxon>Comamonadaceae</taxon>
        <taxon>Comamonas</taxon>
    </lineage>
</organism>
<dbReference type="InterPro" id="IPR027417">
    <property type="entry name" value="P-loop_NTPase"/>
</dbReference>
<evidence type="ECO:0000313" key="5">
    <source>
        <dbReference type="Proteomes" id="UP000515240"/>
    </source>
</evidence>
<dbReference type="Proteomes" id="UP000515240">
    <property type="component" value="Chromosome"/>
</dbReference>
<protein>
    <submittedName>
        <fullName evidence="4">Flp pilus assembly complex ATPase component TadA</fullName>
    </submittedName>
</protein>
<feature type="domain" description="FHA" evidence="3">
    <location>
        <begin position="23"/>
        <end position="72"/>
    </location>
</feature>
<dbReference type="CDD" id="cd00060">
    <property type="entry name" value="FHA"/>
    <property type="match status" value="1"/>
</dbReference>
<reference evidence="4 5" key="1">
    <citation type="journal article" date="2020" name="G3 (Bethesda)">
        <title>CeMbio - The Caenorhabditis elegans Microbiome Resource.</title>
        <authorList>
            <person name="Dirksen P."/>
            <person name="Assie A."/>
            <person name="Zimmermann J."/>
            <person name="Zhang F."/>
            <person name="Tietje A.M."/>
            <person name="Marsh S.A."/>
            <person name="Felix M.A."/>
            <person name="Shapira M."/>
            <person name="Kaleta C."/>
            <person name="Schulenburg H."/>
            <person name="Samuel B."/>
        </authorList>
    </citation>
    <scope>NUCLEOTIDE SEQUENCE [LARGE SCALE GENOMIC DNA]</scope>
    <source>
        <strain evidence="4 5">BIGb0172</strain>
    </source>
</reference>
<dbReference type="GO" id="GO:0016887">
    <property type="term" value="F:ATP hydrolysis activity"/>
    <property type="evidence" value="ECO:0007669"/>
    <property type="project" value="InterPro"/>
</dbReference>
<dbReference type="PANTHER" id="PTHR30486">
    <property type="entry name" value="TWITCHING MOTILITY PROTEIN PILT"/>
    <property type="match status" value="1"/>
</dbReference>
<dbReference type="Gene3D" id="2.60.200.20">
    <property type="match status" value="1"/>
</dbReference>
<evidence type="ECO:0000313" key="4">
    <source>
        <dbReference type="EMBL" id="QMV72832.1"/>
    </source>
</evidence>
<dbReference type="InterPro" id="IPR050921">
    <property type="entry name" value="T4SS_GSP_E_ATPase"/>
</dbReference>
<sequence length="555" mass="61810">MHKLLVNSPRQKAQEFELGAETFTIGKSTDRSLHLTGWNVARDHAVVMLHDGEVFIEDRGSLFGTWVNNERVTRYGPCRGGEEVVVGGHSIIVVLDDKLGGQREEAHAPGQTAQPALEHQRPTRKEPRPEDPMLQWRRLLHRQLLEQLEARRIDTIKMKDDELRSNVRALIAEIIRDTPNLPETIDRAELSQQLLDEAIGLGPLEVLLQDDSVTEVMVNRFDEIWIERRGRLERTDVSFTSDLAVNGAIERIVTPLGRRIDESSPMVDARLKDGSRVNAIIPPLAIRGPSITIRKFPKKRMGAEGMVQYQSISQAMVDFLQLAVENKLNIVVSGGTGTGKTTLLNMMSNFIPNDERILTVEDAAELSLNQPNLVSLEARPANVEGKGAVSIRDLVKNSLRMRPDRIVVGECRSGEALDMLQAMNTGHDGSLTTLHANSPRDAAARMEVLVTMAGMNIPVTAIREQIASAIHLMVQLTRFPCGSRKITQITEVLNCTDGVIQMQDIFMFRKTGLDAEFRTQGRFEATGVIPDFVAKLVEHGVPVNMEELFFQGEPV</sequence>
<name>A0A7G5EFQ7_9BURK</name>
<dbReference type="InterPro" id="IPR000253">
    <property type="entry name" value="FHA_dom"/>
</dbReference>
<dbReference type="PANTHER" id="PTHR30486:SF15">
    <property type="entry name" value="TYPE II_IV SECRETION SYSTEM ATPASE"/>
    <property type="match status" value="1"/>
</dbReference>
<dbReference type="AlphaFoldDB" id="A0A7G5EFQ7"/>
<accession>A0A7G5EFQ7</accession>
<gene>
    <name evidence="4" type="primary">tadA</name>
    <name evidence="4" type="ORF">HS961_08275</name>
</gene>
<dbReference type="CDD" id="cd01130">
    <property type="entry name" value="VirB11-like_ATPase"/>
    <property type="match status" value="1"/>
</dbReference>
<feature type="compositionally biased region" description="Basic and acidic residues" evidence="2">
    <location>
        <begin position="118"/>
        <end position="131"/>
    </location>
</feature>
<evidence type="ECO:0000256" key="2">
    <source>
        <dbReference type="SAM" id="MobiDB-lite"/>
    </source>
</evidence>
<dbReference type="InterPro" id="IPR008984">
    <property type="entry name" value="SMAD_FHA_dom_sf"/>
</dbReference>
<dbReference type="SUPFAM" id="SSF49879">
    <property type="entry name" value="SMAD/FHA domain"/>
    <property type="match status" value="1"/>
</dbReference>
<dbReference type="SUPFAM" id="SSF52540">
    <property type="entry name" value="P-loop containing nucleoside triphosphate hydrolases"/>
    <property type="match status" value="1"/>
</dbReference>